<dbReference type="InterPro" id="IPR016187">
    <property type="entry name" value="CTDL_fold"/>
</dbReference>
<accession>J9SYA8</accession>
<evidence type="ECO:0000256" key="7">
    <source>
        <dbReference type="ARBA" id="ARBA00023170"/>
    </source>
</evidence>
<dbReference type="SUPFAM" id="SSF56436">
    <property type="entry name" value="C-type lectin-like"/>
    <property type="match status" value="1"/>
</dbReference>
<proteinExistence type="evidence at transcript level"/>
<evidence type="ECO:0000256" key="5">
    <source>
        <dbReference type="ARBA" id="ARBA00022989"/>
    </source>
</evidence>
<keyword evidence="2 8" id="KW-0812">Transmembrane</keyword>
<keyword evidence="6 8" id="KW-0472">Membrane</keyword>
<evidence type="ECO:0000313" key="9">
    <source>
        <dbReference type="EMBL" id="AFR53102.1"/>
    </source>
</evidence>
<keyword evidence="3" id="KW-0430">Lectin</keyword>
<dbReference type="EMBL" id="JX170736">
    <property type="protein sequence ID" value="AFR53102.1"/>
    <property type="molecule type" value="mRNA"/>
</dbReference>
<dbReference type="GO" id="GO:0045954">
    <property type="term" value="P:positive regulation of natural killer cell mediated cytotoxicity"/>
    <property type="evidence" value="ECO:0007669"/>
    <property type="project" value="TreeGrafter"/>
</dbReference>
<comment type="subcellular location">
    <subcellularLocation>
        <location evidence="1">Cell membrane</location>
        <topology evidence="1">Single-pass type II membrane protein</topology>
    </subcellularLocation>
</comment>
<feature type="non-terminal residue" evidence="9">
    <location>
        <position position="139"/>
    </location>
</feature>
<dbReference type="Gene3D" id="3.10.100.10">
    <property type="entry name" value="Mannose-Binding Protein A, subunit A"/>
    <property type="match status" value="1"/>
</dbReference>
<organism evidence="9">
    <name type="scientific">Lagothrix lagotricha</name>
    <name type="common">Brown woolly monkey</name>
    <name type="synonym">Humboldt's woolly monkey</name>
    <dbReference type="NCBI Taxonomy" id="9519"/>
    <lineage>
        <taxon>Eukaryota</taxon>
        <taxon>Metazoa</taxon>
        <taxon>Chordata</taxon>
        <taxon>Craniata</taxon>
        <taxon>Vertebrata</taxon>
        <taxon>Euteleostomi</taxon>
        <taxon>Mammalia</taxon>
        <taxon>Eutheria</taxon>
        <taxon>Euarchontoglires</taxon>
        <taxon>Primates</taxon>
        <taxon>Haplorrhini</taxon>
        <taxon>Platyrrhini</taxon>
        <taxon>Atelidae</taxon>
        <taxon>Atelinae</taxon>
        <taxon>Lagothrix</taxon>
    </lineage>
</organism>
<evidence type="ECO:0000256" key="1">
    <source>
        <dbReference type="ARBA" id="ARBA00004401"/>
    </source>
</evidence>
<reference evidence="9" key="2">
    <citation type="journal article" date="2013" name="Immunogenetics">
        <title>High diversification of CD94 by alternative splicing in New World primates.</title>
        <authorList>
            <person name="Galindo J.A."/>
            <person name="Cadavid L.F."/>
        </authorList>
    </citation>
    <scope>NUCLEOTIDE SEQUENCE</scope>
</reference>
<dbReference type="GO" id="GO:0002223">
    <property type="term" value="P:stimulatory C-type lectin receptor signaling pathway"/>
    <property type="evidence" value="ECO:0007669"/>
    <property type="project" value="TreeGrafter"/>
</dbReference>
<evidence type="ECO:0000256" key="6">
    <source>
        <dbReference type="ARBA" id="ARBA00023136"/>
    </source>
</evidence>
<evidence type="ECO:0000256" key="4">
    <source>
        <dbReference type="ARBA" id="ARBA00022968"/>
    </source>
</evidence>
<reference evidence="9" key="1">
    <citation type="submission" date="2012-06" db="EMBL/GenBank/DDBJ databases">
        <authorList>
            <person name="Galindo J."/>
            <person name="Cadavid L."/>
        </authorList>
    </citation>
    <scope>NUCLEOTIDE SEQUENCE</scope>
</reference>
<feature type="transmembrane region" description="Helical" evidence="8">
    <location>
        <begin position="12"/>
        <end position="31"/>
    </location>
</feature>
<name>J9SYA8_LAGLA</name>
<evidence type="ECO:0000256" key="3">
    <source>
        <dbReference type="ARBA" id="ARBA00022734"/>
    </source>
</evidence>
<evidence type="ECO:0000256" key="8">
    <source>
        <dbReference type="SAM" id="Phobius"/>
    </source>
</evidence>
<dbReference type="AlphaFoldDB" id="J9SYA8"/>
<dbReference type="GO" id="GO:0030246">
    <property type="term" value="F:carbohydrate binding"/>
    <property type="evidence" value="ECO:0007669"/>
    <property type="project" value="UniProtKB-KW"/>
</dbReference>
<keyword evidence="4" id="KW-0735">Signal-anchor</keyword>
<dbReference type="InterPro" id="IPR050919">
    <property type="entry name" value="NKG2/CD94_NK_receptors"/>
</dbReference>
<evidence type="ECO:0000256" key="2">
    <source>
        <dbReference type="ARBA" id="ARBA00022692"/>
    </source>
</evidence>
<protein>
    <submittedName>
        <fullName evidence="9">CD94 variant 13</fullName>
    </submittedName>
</protein>
<dbReference type="PANTHER" id="PTHR22800">
    <property type="entry name" value="C-TYPE LECTIN PROTEINS"/>
    <property type="match status" value="1"/>
</dbReference>
<dbReference type="InterPro" id="IPR016186">
    <property type="entry name" value="C-type_lectin-like/link_sf"/>
</dbReference>
<dbReference type="GO" id="GO:0005886">
    <property type="term" value="C:plasma membrane"/>
    <property type="evidence" value="ECO:0007669"/>
    <property type="project" value="UniProtKB-SubCell"/>
</dbReference>
<keyword evidence="7" id="KW-0675">Receptor</keyword>
<dbReference type="PANTHER" id="PTHR22800:SF252">
    <property type="entry name" value="NATURAL KILLER CELLS ANTIGEN CD94"/>
    <property type="match status" value="1"/>
</dbReference>
<sequence>MAVFKATFWRLISGTLGIICLSLMATLGILLKNSLTKLSIESAFTPGPNIELQKDSDCCSCQEKWIGYRCNCYFISSESKTWNESRHLCASQKSSLLQLQSRDELSFTLLPRLECTGTISAHYNLCLLGSSNSTVSAPE</sequence>
<keyword evidence="5 8" id="KW-1133">Transmembrane helix</keyword>